<gene>
    <name evidence="2" type="ORF">C1704_17110</name>
</gene>
<dbReference type="Pfam" id="PF09955">
    <property type="entry name" value="DUF2189"/>
    <property type="match status" value="1"/>
</dbReference>
<organism evidence="2 3">
    <name type="scientific">Caldimonas caldifontis</name>
    <dbReference type="NCBI Taxonomy" id="1452508"/>
    <lineage>
        <taxon>Bacteria</taxon>
        <taxon>Pseudomonadati</taxon>
        <taxon>Pseudomonadota</taxon>
        <taxon>Betaproteobacteria</taxon>
        <taxon>Burkholderiales</taxon>
        <taxon>Sphaerotilaceae</taxon>
        <taxon>Caldimonas</taxon>
    </lineage>
</organism>
<keyword evidence="3" id="KW-1185">Reference proteome</keyword>
<comment type="caution">
    <text evidence="2">The sequence shown here is derived from an EMBL/GenBank/DDBJ whole genome shotgun (WGS) entry which is preliminary data.</text>
</comment>
<name>A0A2S5SQD1_9BURK</name>
<evidence type="ECO:0000313" key="2">
    <source>
        <dbReference type="EMBL" id="PPE64909.1"/>
    </source>
</evidence>
<keyword evidence="1" id="KW-0472">Membrane</keyword>
<accession>A0A2S5SQD1</accession>
<evidence type="ECO:0000313" key="3">
    <source>
        <dbReference type="Proteomes" id="UP000238605"/>
    </source>
</evidence>
<feature type="transmembrane region" description="Helical" evidence="1">
    <location>
        <begin position="159"/>
        <end position="192"/>
    </location>
</feature>
<feature type="transmembrane region" description="Helical" evidence="1">
    <location>
        <begin position="115"/>
        <end position="138"/>
    </location>
</feature>
<keyword evidence="1" id="KW-1133">Transmembrane helix</keyword>
<sequence length="265" mass="28298">MTPAPALAPAALPAVRSLSPTRPLRWLVAGHHDLARAMGLSLTHGLVVMLGAVAIALLGWRHFGVLAGGYTGFLLVAPLLATGLYQISRRLAQGVEPTWADVRQAWRLSGALMRFAALLALIGTLWVGFSAVVVLAMSGEPWAGLQGFFSPRVLRSADFVARGHLFALWLLAGGLLAAWVFAISVVAIPMLLERRVPMSLAVLASVRAVGHNPVTMVVWAGLIFACTALGLLTLVGLIWFVPLLGHASWHAYTDLVDASAWPERR</sequence>
<feature type="transmembrane region" description="Helical" evidence="1">
    <location>
        <begin position="67"/>
        <end position="87"/>
    </location>
</feature>
<feature type="transmembrane region" description="Helical" evidence="1">
    <location>
        <begin position="216"/>
        <end position="241"/>
    </location>
</feature>
<dbReference type="Proteomes" id="UP000238605">
    <property type="component" value="Unassembled WGS sequence"/>
</dbReference>
<dbReference type="AlphaFoldDB" id="A0A2S5SQD1"/>
<dbReference type="OrthoDB" id="5621705at2"/>
<dbReference type="EMBL" id="PSNX01000021">
    <property type="protein sequence ID" value="PPE64909.1"/>
    <property type="molecule type" value="Genomic_DNA"/>
</dbReference>
<evidence type="ECO:0008006" key="4">
    <source>
        <dbReference type="Google" id="ProtNLM"/>
    </source>
</evidence>
<evidence type="ECO:0000256" key="1">
    <source>
        <dbReference type="SAM" id="Phobius"/>
    </source>
</evidence>
<dbReference type="RefSeq" id="WP_104303958.1">
    <property type="nucleotide sequence ID" value="NZ_PSNX01000021.1"/>
</dbReference>
<keyword evidence="1" id="KW-0812">Transmembrane</keyword>
<proteinExistence type="predicted"/>
<dbReference type="InterPro" id="IPR018692">
    <property type="entry name" value="DUF2189"/>
</dbReference>
<protein>
    <recommendedName>
        <fullName evidence="4">DUF2189 domain-containing protein</fullName>
    </recommendedName>
</protein>
<reference evidence="2 3" key="1">
    <citation type="submission" date="2018-02" db="EMBL/GenBank/DDBJ databases">
        <title>Reclassifiation of [Polyangium] brachysporum DSM 7029 as Guopingzhaonella breviflexa gen. nov., sp. nov., a member of the family Comamonadaceae.</title>
        <authorList>
            <person name="Tang B."/>
        </authorList>
    </citation>
    <scope>NUCLEOTIDE SEQUENCE [LARGE SCALE GENOMIC DNA]</scope>
    <source>
        <strain evidence="2 3">BCRC 80649</strain>
    </source>
</reference>
<feature type="transmembrane region" description="Helical" evidence="1">
    <location>
        <begin position="41"/>
        <end position="60"/>
    </location>
</feature>